<feature type="compositionally biased region" description="Basic and acidic residues" evidence="1">
    <location>
        <begin position="204"/>
        <end position="213"/>
    </location>
</feature>
<evidence type="ECO:0000313" key="3">
    <source>
        <dbReference type="EMBL" id="KAF9523600.1"/>
    </source>
</evidence>
<feature type="transmembrane region" description="Helical" evidence="2">
    <location>
        <begin position="491"/>
        <end position="513"/>
    </location>
</feature>
<keyword evidence="2" id="KW-0472">Membrane</keyword>
<keyword evidence="4" id="KW-1185">Reference proteome</keyword>
<dbReference type="EMBL" id="MU157914">
    <property type="protein sequence ID" value="KAF9523600.1"/>
    <property type="molecule type" value="Genomic_DNA"/>
</dbReference>
<organism evidence="3 4">
    <name type="scientific">Crepidotus variabilis</name>
    <dbReference type="NCBI Taxonomy" id="179855"/>
    <lineage>
        <taxon>Eukaryota</taxon>
        <taxon>Fungi</taxon>
        <taxon>Dikarya</taxon>
        <taxon>Basidiomycota</taxon>
        <taxon>Agaricomycotina</taxon>
        <taxon>Agaricomycetes</taxon>
        <taxon>Agaricomycetidae</taxon>
        <taxon>Agaricales</taxon>
        <taxon>Agaricineae</taxon>
        <taxon>Crepidotaceae</taxon>
        <taxon>Crepidotus</taxon>
    </lineage>
</organism>
<dbReference type="PANTHER" id="PTHR34391">
    <property type="entry name" value="UPF0658 GOLGI APPARATUS MEMBRANE PROTEIN C1952.10C-RELATED"/>
    <property type="match status" value="1"/>
</dbReference>
<evidence type="ECO:0000256" key="2">
    <source>
        <dbReference type="SAM" id="Phobius"/>
    </source>
</evidence>
<dbReference type="OrthoDB" id="2448307at2759"/>
<keyword evidence="2" id="KW-1133">Transmembrane helix</keyword>
<feature type="compositionally biased region" description="Low complexity" evidence="1">
    <location>
        <begin position="636"/>
        <end position="655"/>
    </location>
</feature>
<feature type="compositionally biased region" description="Acidic residues" evidence="1">
    <location>
        <begin position="188"/>
        <end position="203"/>
    </location>
</feature>
<feature type="compositionally biased region" description="Polar residues" evidence="1">
    <location>
        <begin position="107"/>
        <end position="124"/>
    </location>
</feature>
<protein>
    <submittedName>
        <fullName evidence="3">Uncharacterized protein</fullName>
    </submittedName>
</protein>
<name>A0A9P6E6X6_9AGAR</name>
<reference evidence="3" key="1">
    <citation type="submission" date="2020-11" db="EMBL/GenBank/DDBJ databases">
        <authorList>
            <consortium name="DOE Joint Genome Institute"/>
            <person name="Ahrendt S."/>
            <person name="Riley R."/>
            <person name="Andreopoulos W."/>
            <person name="Labutti K."/>
            <person name="Pangilinan J."/>
            <person name="Ruiz-Duenas F.J."/>
            <person name="Barrasa J.M."/>
            <person name="Sanchez-Garcia M."/>
            <person name="Camarero S."/>
            <person name="Miyauchi S."/>
            <person name="Serrano A."/>
            <person name="Linde D."/>
            <person name="Babiker R."/>
            <person name="Drula E."/>
            <person name="Ayuso-Fernandez I."/>
            <person name="Pacheco R."/>
            <person name="Padilla G."/>
            <person name="Ferreira P."/>
            <person name="Barriuso J."/>
            <person name="Kellner H."/>
            <person name="Castanera R."/>
            <person name="Alfaro M."/>
            <person name="Ramirez L."/>
            <person name="Pisabarro A.G."/>
            <person name="Kuo A."/>
            <person name="Tritt A."/>
            <person name="Lipzen A."/>
            <person name="He G."/>
            <person name="Yan M."/>
            <person name="Ng V."/>
            <person name="Cullen D."/>
            <person name="Martin F."/>
            <person name="Rosso M.-N."/>
            <person name="Henrissat B."/>
            <person name="Hibbett D."/>
            <person name="Martinez A.T."/>
            <person name="Grigoriev I.V."/>
        </authorList>
    </citation>
    <scope>NUCLEOTIDE SEQUENCE</scope>
    <source>
        <strain evidence="3">CBS 506.95</strain>
    </source>
</reference>
<gene>
    <name evidence="3" type="ORF">CPB83DRAFT_821288</name>
</gene>
<feature type="transmembrane region" description="Helical" evidence="2">
    <location>
        <begin position="431"/>
        <end position="451"/>
    </location>
</feature>
<feature type="region of interest" description="Disordered" evidence="1">
    <location>
        <begin position="592"/>
        <end position="663"/>
    </location>
</feature>
<keyword evidence="2" id="KW-0812">Transmembrane</keyword>
<proteinExistence type="predicted"/>
<feature type="transmembrane region" description="Helical" evidence="2">
    <location>
        <begin position="264"/>
        <end position="283"/>
    </location>
</feature>
<feature type="region of interest" description="Disordered" evidence="1">
    <location>
        <begin position="106"/>
        <end position="213"/>
    </location>
</feature>
<dbReference type="PANTHER" id="PTHR34391:SF2">
    <property type="entry name" value="TRP C-TERMINAL DOMAIN-CONTAINING PROTEIN"/>
    <property type="match status" value="1"/>
</dbReference>
<feature type="transmembrane region" description="Helical" evidence="2">
    <location>
        <begin position="344"/>
        <end position="364"/>
    </location>
</feature>
<dbReference type="Proteomes" id="UP000807306">
    <property type="component" value="Unassembled WGS sequence"/>
</dbReference>
<evidence type="ECO:0000256" key="1">
    <source>
        <dbReference type="SAM" id="MobiDB-lite"/>
    </source>
</evidence>
<feature type="transmembrane region" description="Helical" evidence="2">
    <location>
        <begin position="20"/>
        <end position="41"/>
    </location>
</feature>
<dbReference type="InterPro" id="IPR040410">
    <property type="entry name" value="UPF0658_Golgi"/>
</dbReference>
<evidence type="ECO:0000313" key="4">
    <source>
        <dbReference type="Proteomes" id="UP000807306"/>
    </source>
</evidence>
<feature type="compositionally biased region" description="Polar residues" evidence="1">
    <location>
        <begin position="599"/>
        <end position="617"/>
    </location>
</feature>
<accession>A0A9P6E6X6</accession>
<comment type="caution">
    <text evidence="3">The sequence shown here is derived from an EMBL/GenBank/DDBJ whole genome shotgun (WGS) entry which is preliminary data.</text>
</comment>
<dbReference type="AlphaFoldDB" id="A0A9P6E6X6"/>
<sequence length="663" mass="72585">MLSFQQVSTPVQLLWSRISFSRLTLIYFAFSVAHCIIQVGIQSRAFSINVKAHKDLTDIVTTAQTFNGSVPYLKDSHLHLCSWIPSDLNTDVASCPIVWSDEPNGGALNNTATDLGRNTTNSAPPSGPTTTIARSSASSTAASTTSRVSSASRSSSTLTMQTSSTAGPRTITVLVIPQTTAVVTSKGDDDDEHDDEDEDDLEDYNDHRGNVRRDLQVTPLSTGGSISVTVAGLKGQGDVVLDEQCLWSLNWPRSVLHNTEREDIVFIAFQFWVLGMSVIALVHESIPHIIASLMTHMMATAWGGFQIVHTANFRSTLGRVITNGACKGAVVLPGYWEARATAEIASLVFNGLALIVSGILTWKLMKSFGWQTFKRVGASLTINRIYKLVLLLSITIQLSLFFMAVTVGLWVDQLMNSMIGDKTLYVNLYKASSFVTLVLLLPWFISGWIGVRKELKLPMFIFLLLSSLYLGGWSVMFFSTTFRWTFVTWQFFSIMASASIFMTLLSVILGVICRYNFGKGLSRYLNGAEILADEHSTPYPSSGDDVEKVAFPSTNGPLPTFTAFDSRGSSFAASAESGRTLGPRFSNKDAEPFDFQGDFTHSQPTAKRNSNTSSLFSTEKYDKPPTQVGMGAVPPSYHSRSNSGNSNHTTSSQGSPKQRWIIE</sequence>
<feature type="transmembrane region" description="Helical" evidence="2">
    <location>
        <begin position="385"/>
        <end position="411"/>
    </location>
</feature>
<dbReference type="GO" id="GO:0005794">
    <property type="term" value="C:Golgi apparatus"/>
    <property type="evidence" value="ECO:0007669"/>
    <property type="project" value="TreeGrafter"/>
</dbReference>
<feature type="transmembrane region" description="Helical" evidence="2">
    <location>
        <begin position="458"/>
        <end position="479"/>
    </location>
</feature>
<feature type="compositionally biased region" description="Low complexity" evidence="1">
    <location>
        <begin position="129"/>
        <end position="165"/>
    </location>
</feature>